<keyword evidence="1" id="KW-0472">Membrane</keyword>
<keyword evidence="1" id="KW-1133">Transmembrane helix</keyword>
<sequence>MKKIIDFFGLRSDSPEDGPWYGIDRKLKTKLIAMSVVLALAVLAVAHFLFRGIDVLPQSLPWWLALLAYIWSLNVAKKRHASPNGAS</sequence>
<reference evidence="3" key="1">
    <citation type="journal article" date="2019" name="Int. J. Syst. Evol. Microbiol.">
        <title>The Global Catalogue of Microorganisms (GCM) 10K type strain sequencing project: providing services to taxonomists for standard genome sequencing and annotation.</title>
        <authorList>
            <consortium name="The Broad Institute Genomics Platform"/>
            <consortium name="The Broad Institute Genome Sequencing Center for Infectious Disease"/>
            <person name="Wu L."/>
            <person name="Ma J."/>
        </authorList>
    </citation>
    <scope>NUCLEOTIDE SEQUENCE [LARGE SCALE GENOMIC DNA]</scope>
    <source>
        <strain evidence="3">JCM 15914</strain>
    </source>
</reference>
<proteinExistence type="predicted"/>
<gene>
    <name evidence="2" type="ORF">GCM10009824_25140</name>
</gene>
<feature type="transmembrane region" description="Helical" evidence="1">
    <location>
        <begin position="31"/>
        <end position="53"/>
    </location>
</feature>
<evidence type="ECO:0000313" key="2">
    <source>
        <dbReference type="EMBL" id="GAA2122274.1"/>
    </source>
</evidence>
<name>A0ABP5JSZ1_9MICC</name>
<comment type="caution">
    <text evidence="2">The sequence shown here is derived from an EMBL/GenBank/DDBJ whole genome shotgun (WGS) entry which is preliminary data.</text>
</comment>
<accession>A0ABP5JSZ1</accession>
<protein>
    <submittedName>
        <fullName evidence="2">Uncharacterized protein</fullName>
    </submittedName>
</protein>
<dbReference type="RefSeq" id="WP_016997366.1">
    <property type="nucleotide sequence ID" value="NZ_BAAAQA010000033.1"/>
</dbReference>
<feature type="transmembrane region" description="Helical" evidence="1">
    <location>
        <begin position="59"/>
        <end position="76"/>
    </location>
</feature>
<keyword evidence="3" id="KW-1185">Reference proteome</keyword>
<keyword evidence="1" id="KW-0812">Transmembrane</keyword>
<evidence type="ECO:0000313" key="3">
    <source>
        <dbReference type="Proteomes" id="UP001500166"/>
    </source>
</evidence>
<dbReference type="EMBL" id="BAAAQA010000033">
    <property type="protein sequence ID" value="GAA2122274.1"/>
    <property type="molecule type" value="Genomic_DNA"/>
</dbReference>
<dbReference type="Proteomes" id="UP001500166">
    <property type="component" value="Unassembled WGS sequence"/>
</dbReference>
<evidence type="ECO:0000256" key="1">
    <source>
        <dbReference type="SAM" id="Phobius"/>
    </source>
</evidence>
<organism evidence="2 3">
    <name type="scientific">Kocuria atrinae</name>
    <dbReference type="NCBI Taxonomy" id="592377"/>
    <lineage>
        <taxon>Bacteria</taxon>
        <taxon>Bacillati</taxon>
        <taxon>Actinomycetota</taxon>
        <taxon>Actinomycetes</taxon>
        <taxon>Micrococcales</taxon>
        <taxon>Micrococcaceae</taxon>
        <taxon>Kocuria</taxon>
    </lineage>
</organism>